<evidence type="ECO:0000313" key="2">
    <source>
        <dbReference type="Proteomes" id="UP000499080"/>
    </source>
</evidence>
<keyword evidence="2" id="KW-1185">Reference proteome</keyword>
<dbReference type="OrthoDB" id="6452480at2759"/>
<proteinExistence type="predicted"/>
<name>A0A4Y2UKM5_ARAVE</name>
<dbReference type="EMBL" id="BGPR01036768">
    <property type="protein sequence ID" value="GBO12117.1"/>
    <property type="molecule type" value="Genomic_DNA"/>
</dbReference>
<gene>
    <name evidence="1" type="ORF">AVEN_32939_1</name>
</gene>
<dbReference type="Proteomes" id="UP000499080">
    <property type="component" value="Unassembled WGS sequence"/>
</dbReference>
<evidence type="ECO:0000313" key="1">
    <source>
        <dbReference type="EMBL" id="GBO12117.1"/>
    </source>
</evidence>
<comment type="caution">
    <text evidence="1">The sequence shown here is derived from an EMBL/GenBank/DDBJ whole genome shotgun (WGS) entry which is preliminary data.</text>
</comment>
<accession>A0A4Y2UKM5</accession>
<dbReference type="AlphaFoldDB" id="A0A4Y2UKM5"/>
<protein>
    <submittedName>
        <fullName evidence="1">Uncharacterized protein</fullName>
    </submittedName>
</protein>
<reference evidence="1 2" key="1">
    <citation type="journal article" date="2019" name="Sci. Rep.">
        <title>Orb-weaving spider Araneus ventricosus genome elucidates the spidroin gene catalogue.</title>
        <authorList>
            <person name="Kono N."/>
            <person name="Nakamura H."/>
            <person name="Ohtoshi R."/>
            <person name="Moran D.A.P."/>
            <person name="Shinohara A."/>
            <person name="Yoshida Y."/>
            <person name="Fujiwara M."/>
            <person name="Mori M."/>
            <person name="Tomita M."/>
            <person name="Arakawa K."/>
        </authorList>
    </citation>
    <scope>NUCLEOTIDE SEQUENCE [LARGE SCALE GENOMIC DNA]</scope>
</reference>
<sequence length="124" mass="15119">MDESERVELLQSKPLNVLKHYLKWPFQSLFVKVANEVSINLTFGEFEAMLNYMLKFYIINRYDYSEVFKEFWRIIPTYYKDELIKDVKTFKAFEEILNYDKKNQSQIYAEGYYGEESRFLCLLQ</sequence>
<organism evidence="1 2">
    <name type="scientific">Araneus ventricosus</name>
    <name type="common">Orbweaver spider</name>
    <name type="synonym">Epeira ventricosa</name>
    <dbReference type="NCBI Taxonomy" id="182803"/>
    <lineage>
        <taxon>Eukaryota</taxon>
        <taxon>Metazoa</taxon>
        <taxon>Ecdysozoa</taxon>
        <taxon>Arthropoda</taxon>
        <taxon>Chelicerata</taxon>
        <taxon>Arachnida</taxon>
        <taxon>Araneae</taxon>
        <taxon>Araneomorphae</taxon>
        <taxon>Entelegynae</taxon>
        <taxon>Araneoidea</taxon>
        <taxon>Araneidae</taxon>
        <taxon>Araneus</taxon>
    </lineage>
</organism>